<gene>
    <name evidence="3" type="ordered locus">AZOLI_p40077</name>
</gene>
<feature type="region of interest" description="Disordered" evidence="1">
    <location>
        <begin position="80"/>
        <end position="175"/>
    </location>
</feature>
<geneLocation type="plasmid" evidence="3 4">
    <name>AZO_p4</name>
</geneLocation>
<keyword evidence="4" id="KW-1185">Reference proteome</keyword>
<organism evidence="3 4">
    <name type="scientific">Azospirillum lipoferum (strain 4B)</name>
    <dbReference type="NCBI Taxonomy" id="862719"/>
    <lineage>
        <taxon>Bacteria</taxon>
        <taxon>Pseudomonadati</taxon>
        <taxon>Pseudomonadota</taxon>
        <taxon>Alphaproteobacteria</taxon>
        <taxon>Rhodospirillales</taxon>
        <taxon>Azospirillaceae</taxon>
        <taxon>Azospirillum</taxon>
    </lineage>
</organism>
<accession>G7ZGR8</accession>
<dbReference type="KEGG" id="ali:AZOLI_p40077"/>
<keyword evidence="3" id="KW-0614">Plasmid</keyword>
<protein>
    <submittedName>
        <fullName evidence="3">Uncharacterized protein</fullName>
    </submittedName>
</protein>
<feature type="signal peptide" evidence="2">
    <location>
        <begin position="1"/>
        <end position="36"/>
    </location>
</feature>
<keyword evidence="2" id="KW-0732">Signal</keyword>
<dbReference type="RefSeq" id="WP_014189338.1">
    <property type="nucleotide sequence ID" value="NC_016587.1"/>
</dbReference>
<evidence type="ECO:0000313" key="4">
    <source>
        <dbReference type="Proteomes" id="UP000005667"/>
    </source>
</evidence>
<dbReference type="EMBL" id="FQ311872">
    <property type="protein sequence ID" value="CBS90482.1"/>
    <property type="molecule type" value="Genomic_DNA"/>
</dbReference>
<reference evidence="4" key="1">
    <citation type="journal article" date="2011" name="PLoS Genet.">
        <title>Azospirillum genomes reveal transition of bacteria from aquatic to terrestrial environments.</title>
        <authorList>
            <person name="Wisniewski-Dye F."/>
            <person name="Borziak K."/>
            <person name="Khalsa-Moyers G."/>
            <person name="Alexandre G."/>
            <person name="Sukharnikov L.O."/>
            <person name="Wuichet K."/>
            <person name="Hurst G.B."/>
            <person name="McDonald W.H."/>
            <person name="Robertson J.S."/>
            <person name="Barbe V."/>
            <person name="Calteau A."/>
            <person name="Rouy Z."/>
            <person name="Mangenot S."/>
            <person name="Prigent-Combaret C."/>
            <person name="Normand P."/>
            <person name="Boyer M."/>
            <person name="Siguier P."/>
            <person name="Dessaux Y."/>
            <person name="Elmerich C."/>
            <person name="Condemine G."/>
            <person name="Krishnen G."/>
            <person name="Kennedy I."/>
            <person name="Paterson A.H."/>
            <person name="Gonzalez V."/>
            <person name="Mavingui P."/>
            <person name="Zhulin I.B."/>
        </authorList>
    </citation>
    <scope>NUCLEOTIDE SEQUENCE [LARGE SCALE GENOMIC DNA]</scope>
    <source>
        <strain evidence="4">4B</strain>
    </source>
</reference>
<name>G7ZGR8_AZOL4</name>
<proteinExistence type="predicted"/>
<dbReference type="AlphaFoldDB" id="G7ZGR8"/>
<dbReference type="OrthoDB" id="7307925at2"/>
<dbReference type="Proteomes" id="UP000005667">
    <property type="component" value="Plasmid AZO_p4"/>
</dbReference>
<evidence type="ECO:0000313" key="3">
    <source>
        <dbReference type="EMBL" id="CBS90482.1"/>
    </source>
</evidence>
<evidence type="ECO:0000256" key="1">
    <source>
        <dbReference type="SAM" id="MobiDB-lite"/>
    </source>
</evidence>
<feature type="chain" id="PRO_5003506931" evidence="2">
    <location>
        <begin position="37"/>
        <end position="175"/>
    </location>
</feature>
<feature type="compositionally biased region" description="Pro residues" evidence="1">
    <location>
        <begin position="86"/>
        <end position="96"/>
    </location>
</feature>
<dbReference type="HOGENOM" id="CLU_1674339_0_0_5"/>
<sequence>MPGEGRTKNWSGSAIARTVAAALAVLVAAAALPAAAEPVAVQAPAKPRTDAFDCWLLDPDRLEQAADQGLCGDAFARAPDIASLPDAPPLPALTPPRKPKIPERRSRTSSRNSSHSESHAMGTSAARVSRTGGGGGDFFSNFQRDFRALTDLLGSGTSPRRGDGSGPGSHTSHRN</sequence>
<evidence type="ECO:0000256" key="2">
    <source>
        <dbReference type="SAM" id="SignalP"/>
    </source>
</evidence>